<dbReference type="Gene3D" id="1.20.5.170">
    <property type="match status" value="1"/>
</dbReference>
<dbReference type="InterPro" id="IPR046347">
    <property type="entry name" value="bZIP_sf"/>
</dbReference>
<dbReference type="GO" id="GO:0090575">
    <property type="term" value="C:RNA polymerase II transcription regulator complex"/>
    <property type="evidence" value="ECO:0007669"/>
    <property type="project" value="TreeGrafter"/>
</dbReference>
<dbReference type="PROSITE" id="PS00036">
    <property type="entry name" value="BZIP_BASIC"/>
    <property type="match status" value="1"/>
</dbReference>
<dbReference type="InterPro" id="IPR050936">
    <property type="entry name" value="AP-1-like"/>
</dbReference>
<feature type="compositionally biased region" description="Polar residues" evidence="4">
    <location>
        <begin position="77"/>
        <end position="89"/>
    </location>
</feature>
<sequence>MDFSTATVSATEAVSSISSSEADSVLWNLHPYGGDTACYYNGFASFTKEPGQSSVNTSTFHPGCSASMETMRSMDLSTSNSIVSPTTLSPYHEKTERETERQKTSKKERTLAIRDERRKEQNRAAQRAHRRRKEADIQTLKAQLKDIRNEKDALCRECDNQRQEISRLKSRIITLVVKIKTSCLK</sequence>
<dbReference type="AlphaFoldDB" id="A0AAN6IBD9"/>
<feature type="region of interest" description="Disordered" evidence="4">
    <location>
        <begin position="77"/>
        <end position="109"/>
    </location>
</feature>
<feature type="coiled-coil region" evidence="3">
    <location>
        <begin position="130"/>
        <end position="171"/>
    </location>
</feature>
<comment type="subcellular location">
    <subcellularLocation>
        <location evidence="1">Nucleus</location>
    </subcellularLocation>
</comment>
<comment type="caution">
    <text evidence="6">The sequence shown here is derived from an EMBL/GenBank/DDBJ whole genome shotgun (WGS) entry which is preliminary data.</text>
</comment>
<protein>
    <recommendedName>
        <fullName evidence="5">BZIP domain-containing protein</fullName>
    </recommendedName>
</protein>
<feature type="compositionally biased region" description="Basic and acidic residues" evidence="4">
    <location>
        <begin position="91"/>
        <end position="109"/>
    </location>
</feature>
<accession>A0AAN6IBD9</accession>
<organism evidence="6 7">
    <name type="scientific">Exophiala viscosa</name>
    <dbReference type="NCBI Taxonomy" id="2486360"/>
    <lineage>
        <taxon>Eukaryota</taxon>
        <taxon>Fungi</taxon>
        <taxon>Dikarya</taxon>
        <taxon>Ascomycota</taxon>
        <taxon>Pezizomycotina</taxon>
        <taxon>Eurotiomycetes</taxon>
        <taxon>Chaetothyriomycetidae</taxon>
        <taxon>Chaetothyriales</taxon>
        <taxon>Herpotrichiellaceae</taxon>
        <taxon>Exophiala</taxon>
    </lineage>
</organism>
<dbReference type="PANTHER" id="PTHR40621:SF6">
    <property type="entry name" value="AP-1-LIKE TRANSCRIPTION FACTOR YAP1-RELATED"/>
    <property type="match status" value="1"/>
</dbReference>
<dbReference type="SMART" id="SM00338">
    <property type="entry name" value="BRLZ"/>
    <property type="match status" value="1"/>
</dbReference>
<dbReference type="GO" id="GO:0001228">
    <property type="term" value="F:DNA-binding transcription activator activity, RNA polymerase II-specific"/>
    <property type="evidence" value="ECO:0007669"/>
    <property type="project" value="TreeGrafter"/>
</dbReference>
<dbReference type="SUPFAM" id="SSF57959">
    <property type="entry name" value="Leucine zipper domain"/>
    <property type="match status" value="1"/>
</dbReference>
<feature type="domain" description="BZIP" evidence="5">
    <location>
        <begin position="112"/>
        <end position="175"/>
    </location>
</feature>
<evidence type="ECO:0000256" key="1">
    <source>
        <dbReference type="ARBA" id="ARBA00004123"/>
    </source>
</evidence>
<keyword evidence="3" id="KW-0175">Coiled coil</keyword>
<dbReference type="Pfam" id="PF00170">
    <property type="entry name" value="bZIP_1"/>
    <property type="match status" value="1"/>
</dbReference>
<keyword evidence="7" id="KW-1185">Reference proteome</keyword>
<evidence type="ECO:0000256" key="4">
    <source>
        <dbReference type="SAM" id="MobiDB-lite"/>
    </source>
</evidence>
<proteinExistence type="predicted"/>
<reference evidence="6" key="1">
    <citation type="journal article" date="2022" name="bioRxiv">
        <title>Deciphering the potential niche of two novel black yeast fungi from a biological soil crust based on their genomes, phenotypes, and melanin regulation.</title>
        <authorList>
            <consortium name="DOE Joint Genome Institute"/>
            <person name="Carr E.C."/>
            <person name="Barton Q."/>
            <person name="Grambo S."/>
            <person name="Sullivan M."/>
            <person name="Renfro C.M."/>
            <person name="Kuo A."/>
            <person name="Pangilinan J."/>
            <person name="Lipzen A."/>
            <person name="Keymanesh K."/>
            <person name="Savage E."/>
            <person name="Barry K."/>
            <person name="Grigoriev I.V."/>
            <person name="Riekhof W.R."/>
            <person name="Harris S.S."/>
        </authorList>
    </citation>
    <scope>NUCLEOTIDE SEQUENCE</scope>
    <source>
        <strain evidence="6">JF 03-4F</strain>
    </source>
</reference>
<dbReference type="PANTHER" id="PTHR40621">
    <property type="entry name" value="TRANSCRIPTION FACTOR KAPC-RELATED"/>
    <property type="match status" value="1"/>
</dbReference>
<dbReference type="PROSITE" id="PS50217">
    <property type="entry name" value="BZIP"/>
    <property type="match status" value="1"/>
</dbReference>
<evidence type="ECO:0000256" key="3">
    <source>
        <dbReference type="SAM" id="Coils"/>
    </source>
</evidence>
<evidence type="ECO:0000313" key="7">
    <source>
        <dbReference type="Proteomes" id="UP001203852"/>
    </source>
</evidence>
<evidence type="ECO:0000313" key="6">
    <source>
        <dbReference type="EMBL" id="KAI1609534.1"/>
    </source>
</evidence>
<dbReference type="InterPro" id="IPR004827">
    <property type="entry name" value="bZIP"/>
</dbReference>
<dbReference type="EMBL" id="MU404360">
    <property type="protein sequence ID" value="KAI1609534.1"/>
    <property type="molecule type" value="Genomic_DNA"/>
</dbReference>
<keyword evidence="2" id="KW-0539">Nucleus</keyword>
<gene>
    <name evidence="6" type="ORF">EDD36DRAFT_468460</name>
</gene>
<dbReference type="GO" id="GO:0000976">
    <property type="term" value="F:transcription cis-regulatory region binding"/>
    <property type="evidence" value="ECO:0007669"/>
    <property type="project" value="InterPro"/>
</dbReference>
<dbReference type="Proteomes" id="UP001203852">
    <property type="component" value="Unassembled WGS sequence"/>
</dbReference>
<evidence type="ECO:0000259" key="5">
    <source>
        <dbReference type="PROSITE" id="PS50217"/>
    </source>
</evidence>
<name>A0AAN6IBD9_9EURO</name>
<evidence type="ECO:0000256" key="2">
    <source>
        <dbReference type="ARBA" id="ARBA00023242"/>
    </source>
</evidence>